<dbReference type="InterPro" id="IPR000424">
    <property type="entry name" value="Primosome_PriB/ssb"/>
</dbReference>
<keyword evidence="1 2" id="KW-0238">DNA-binding</keyword>
<comment type="caution">
    <text evidence="4">The sequence shown here is derived from an EMBL/GenBank/DDBJ whole genome shotgun (WGS) entry which is preliminary data.</text>
</comment>
<proteinExistence type="inferred from homology"/>
<gene>
    <name evidence="4" type="ORF">KTN04_15385</name>
</gene>
<dbReference type="PROSITE" id="PS50935">
    <property type="entry name" value="SSB"/>
    <property type="match status" value="1"/>
</dbReference>
<name>A0ABS6MES1_9GAMM</name>
<organism evidence="4 5">
    <name type="scientific">Marinobacterium weihaiense</name>
    <dbReference type="NCBI Taxonomy" id="2851016"/>
    <lineage>
        <taxon>Bacteria</taxon>
        <taxon>Pseudomonadati</taxon>
        <taxon>Pseudomonadota</taxon>
        <taxon>Gammaproteobacteria</taxon>
        <taxon>Oceanospirillales</taxon>
        <taxon>Oceanospirillaceae</taxon>
        <taxon>Marinobacterium</taxon>
    </lineage>
</organism>
<dbReference type="EMBL" id="JAHQZT010000034">
    <property type="protein sequence ID" value="MBV0934720.1"/>
    <property type="molecule type" value="Genomic_DNA"/>
</dbReference>
<feature type="region of interest" description="Disordered" evidence="3">
    <location>
        <begin position="108"/>
        <end position="148"/>
    </location>
</feature>
<dbReference type="GO" id="GO:0003677">
    <property type="term" value="F:DNA binding"/>
    <property type="evidence" value="ECO:0007669"/>
    <property type="project" value="UniProtKB-KW"/>
</dbReference>
<dbReference type="PIRSF" id="PIRSF002070">
    <property type="entry name" value="SSB"/>
    <property type="match status" value="1"/>
</dbReference>
<keyword evidence="5" id="KW-1185">Reference proteome</keyword>
<dbReference type="PANTHER" id="PTHR10302:SF0">
    <property type="entry name" value="SINGLE-STRANDED DNA-BINDING PROTEIN, MITOCHONDRIAL"/>
    <property type="match status" value="1"/>
</dbReference>
<feature type="compositionally biased region" description="Low complexity" evidence="3">
    <location>
        <begin position="109"/>
        <end position="127"/>
    </location>
</feature>
<dbReference type="CDD" id="cd04496">
    <property type="entry name" value="SSB_OBF"/>
    <property type="match status" value="1"/>
</dbReference>
<evidence type="ECO:0000313" key="4">
    <source>
        <dbReference type="EMBL" id="MBV0934720.1"/>
    </source>
</evidence>
<comment type="subunit">
    <text evidence="1">Homotetramer.</text>
</comment>
<dbReference type="NCBIfam" id="TIGR00621">
    <property type="entry name" value="ssb"/>
    <property type="match status" value="1"/>
</dbReference>
<dbReference type="RefSeq" id="WP_217336121.1">
    <property type="nucleotide sequence ID" value="NZ_JAHQZT010000034.1"/>
</dbReference>
<dbReference type="InterPro" id="IPR011344">
    <property type="entry name" value="ssDNA-bd"/>
</dbReference>
<evidence type="ECO:0000256" key="3">
    <source>
        <dbReference type="SAM" id="MobiDB-lite"/>
    </source>
</evidence>
<evidence type="ECO:0000256" key="2">
    <source>
        <dbReference type="PIRNR" id="PIRNR002070"/>
    </source>
</evidence>
<dbReference type="Pfam" id="PF00436">
    <property type="entry name" value="SSB"/>
    <property type="match status" value="1"/>
</dbReference>
<dbReference type="PANTHER" id="PTHR10302">
    <property type="entry name" value="SINGLE-STRANDED DNA-BINDING PROTEIN"/>
    <property type="match status" value="1"/>
</dbReference>
<evidence type="ECO:0000313" key="5">
    <source>
        <dbReference type="Proteomes" id="UP000755551"/>
    </source>
</evidence>
<protein>
    <recommendedName>
        <fullName evidence="1 2">Single-stranded DNA-binding protein</fullName>
        <shortName evidence="1">SSB</shortName>
    </recommendedName>
</protein>
<dbReference type="HAMAP" id="MF_00984">
    <property type="entry name" value="SSB"/>
    <property type="match status" value="1"/>
</dbReference>
<comment type="caution">
    <text evidence="1">Lacks conserved residue(s) required for the propagation of feature annotation.</text>
</comment>
<dbReference type="Proteomes" id="UP000755551">
    <property type="component" value="Unassembled WGS sequence"/>
</dbReference>
<accession>A0ABS6MES1</accession>
<reference evidence="4 5" key="1">
    <citation type="submission" date="2021-06" db="EMBL/GenBank/DDBJ databases">
        <title>Bacterium isolated from marine sediment.</title>
        <authorList>
            <person name="Zhu K.-L."/>
            <person name="Du Z.-J."/>
            <person name="Liang Q.-Y."/>
        </authorList>
    </citation>
    <scope>NUCLEOTIDE SEQUENCE [LARGE SCALE GENOMIC DNA]</scope>
    <source>
        <strain evidence="4 5">A346</strain>
    </source>
</reference>
<evidence type="ECO:0000256" key="1">
    <source>
        <dbReference type="HAMAP-Rule" id="MF_00984"/>
    </source>
</evidence>
<sequence>MNINKVRFAGNIGSIKSSAMPDGTAVANLRVAATKRFKGRDGSQQEKTTWMTATAFGRRAEVISQYFQKGDPIYVEGELDINVWEDEAKQKRQSVQINIREFHFVGNRQSAASQPAAQPQGAPAPAGNGFDDFDDDIPSSGYFGDECV</sequence>